<keyword evidence="4" id="KW-1185">Reference proteome</keyword>
<dbReference type="GeneID" id="119723355"/>
<dbReference type="InterPro" id="IPR014878">
    <property type="entry name" value="THAP4-like_heme-bd"/>
</dbReference>
<sequence length="224" mass="25131">MFRTICTFARFVRIPTSTLLRQGGVKCWSIGGASSFTRGFCDKNHGGIPPCKNQGQAKMVEVHEGVRPLTWLLGQWESIEAKGSYPNTNSFNYTETLKVTHLGQPVLNFYSETWLEGLPFHDETGFIKMKQGTSRVAYICAQNIGLVEIEEGELDGTSIEFIPEEPSVLRTSFGTKALGATALKRTFRLDSEGILEQIVYMSTFKVPMTKHLHVKYKKRDTANL</sequence>
<evidence type="ECO:0000313" key="4">
    <source>
        <dbReference type="Proteomes" id="UP000887568"/>
    </source>
</evidence>
<dbReference type="Proteomes" id="UP000887568">
    <property type="component" value="Unplaced"/>
</dbReference>
<dbReference type="RefSeq" id="XP_038049885.1">
    <property type="nucleotide sequence ID" value="XM_038193957.1"/>
</dbReference>
<protein>
    <recommendedName>
        <fullName evidence="2">THAP4-like heme-binding domain-containing protein</fullName>
    </recommendedName>
</protein>
<name>A0A913ZFW8_PATMI</name>
<dbReference type="PANTHER" id="PTHR15854:SF4">
    <property type="entry name" value="PEROXYNITRITE ISOMERASE THAP4"/>
    <property type="match status" value="1"/>
</dbReference>
<dbReference type="SUPFAM" id="SSF50814">
    <property type="entry name" value="Lipocalins"/>
    <property type="match status" value="1"/>
</dbReference>
<evidence type="ECO:0000313" key="3">
    <source>
        <dbReference type="EnsemblMetazoa" id="XP_038049885.1"/>
    </source>
</evidence>
<feature type="domain" description="THAP4-like heme-binding" evidence="2">
    <location>
        <begin position="66"/>
        <end position="218"/>
    </location>
</feature>
<evidence type="ECO:0000259" key="2">
    <source>
        <dbReference type="Pfam" id="PF08768"/>
    </source>
</evidence>
<evidence type="ECO:0000256" key="1">
    <source>
        <dbReference type="ARBA" id="ARBA00036993"/>
    </source>
</evidence>
<dbReference type="Pfam" id="PF08768">
    <property type="entry name" value="THAP4_heme-bd"/>
    <property type="match status" value="1"/>
</dbReference>
<accession>A0A913ZFW8</accession>
<dbReference type="InterPro" id="IPR012674">
    <property type="entry name" value="Calycin"/>
</dbReference>
<dbReference type="AlphaFoldDB" id="A0A913ZFW8"/>
<organism evidence="3 4">
    <name type="scientific">Patiria miniata</name>
    <name type="common">Bat star</name>
    <name type="synonym">Asterina miniata</name>
    <dbReference type="NCBI Taxonomy" id="46514"/>
    <lineage>
        <taxon>Eukaryota</taxon>
        <taxon>Metazoa</taxon>
        <taxon>Echinodermata</taxon>
        <taxon>Eleutherozoa</taxon>
        <taxon>Asterozoa</taxon>
        <taxon>Asteroidea</taxon>
        <taxon>Valvatacea</taxon>
        <taxon>Valvatida</taxon>
        <taxon>Asterinidae</taxon>
        <taxon>Patiria</taxon>
    </lineage>
</organism>
<dbReference type="CDD" id="cd07828">
    <property type="entry name" value="lipocalin_heme-bd-THAP4-like"/>
    <property type="match status" value="1"/>
</dbReference>
<dbReference type="OrthoDB" id="58529at2759"/>
<reference evidence="3" key="1">
    <citation type="submission" date="2022-11" db="UniProtKB">
        <authorList>
            <consortium name="EnsemblMetazoa"/>
        </authorList>
    </citation>
    <scope>IDENTIFICATION</scope>
</reference>
<proteinExistence type="predicted"/>
<comment type="catalytic activity">
    <reaction evidence="1">
        <text>peroxynitrite = nitrate</text>
        <dbReference type="Rhea" id="RHEA:63116"/>
        <dbReference type="ChEBI" id="CHEBI:17632"/>
        <dbReference type="ChEBI" id="CHEBI:25941"/>
    </reaction>
    <physiologicalReaction direction="left-to-right" evidence="1">
        <dbReference type="Rhea" id="RHEA:63117"/>
    </physiologicalReaction>
</comment>
<dbReference type="InterPro" id="IPR045165">
    <property type="entry name" value="Nitrobindin"/>
</dbReference>
<dbReference type="PANTHER" id="PTHR15854">
    <property type="entry name" value="THAP4 PROTEIN"/>
    <property type="match status" value="1"/>
</dbReference>
<dbReference type="Gene3D" id="2.40.128.20">
    <property type="match status" value="1"/>
</dbReference>
<dbReference type="EnsemblMetazoa" id="XM_038193957.1">
    <property type="protein sequence ID" value="XP_038049885.1"/>
    <property type="gene ID" value="LOC119723355"/>
</dbReference>
<dbReference type="OMA" id="AFAWDMN"/>